<dbReference type="PANTHER" id="PTHR43179:SF12">
    <property type="entry name" value="GALACTOFURANOSYLTRANSFERASE GLFT2"/>
    <property type="match status" value="1"/>
</dbReference>
<comment type="caution">
    <text evidence="5">The sequence shown here is derived from an EMBL/GenBank/DDBJ whole genome shotgun (WGS) entry which is preliminary data.</text>
</comment>
<keyword evidence="2" id="KW-0328">Glycosyltransferase</keyword>
<dbReference type="Gene3D" id="3.90.550.10">
    <property type="entry name" value="Spore Coat Polysaccharide Biosynthesis Protein SpsA, Chain A"/>
    <property type="match status" value="1"/>
</dbReference>
<keyword evidence="6" id="KW-1185">Reference proteome</keyword>
<reference evidence="5 6" key="1">
    <citation type="submission" date="2015-09" db="EMBL/GenBank/DDBJ databases">
        <title>Genome sequence of the marine flavobacterium Croceitalea dokdonensis DOKDO 023 that contains proton- and sodium-pumping rhodopsins.</title>
        <authorList>
            <person name="Kwon S.-K."/>
            <person name="Lee H.K."/>
            <person name="Kwak M.-J."/>
            <person name="Kim J.F."/>
        </authorList>
    </citation>
    <scope>NUCLEOTIDE SEQUENCE [LARGE SCALE GENOMIC DNA]</scope>
    <source>
        <strain evidence="5 6">DOKDO 023</strain>
    </source>
</reference>
<evidence type="ECO:0000256" key="3">
    <source>
        <dbReference type="ARBA" id="ARBA00022679"/>
    </source>
</evidence>
<name>A0A0P7AB82_9FLAO</name>
<dbReference type="STRING" id="1300341.I595_3520"/>
<dbReference type="PANTHER" id="PTHR43179">
    <property type="entry name" value="RHAMNOSYLTRANSFERASE WBBL"/>
    <property type="match status" value="1"/>
</dbReference>
<dbReference type="OrthoDB" id="9771846at2"/>
<dbReference type="EMBL" id="LDJX01000010">
    <property type="protein sequence ID" value="KPM30359.1"/>
    <property type="molecule type" value="Genomic_DNA"/>
</dbReference>
<proteinExistence type="inferred from homology"/>
<dbReference type="GO" id="GO:0016757">
    <property type="term" value="F:glycosyltransferase activity"/>
    <property type="evidence" value="ECO:0007669"/>
    <property type="project" value="UniProtKB-KW"/>
</dbReference>
<dbReference type="Proteomes" id="UP000050280">
    <property type="component" value="Unassembled WGS sequence"/>
</dbReference>
<dbReference type="InterPro" id="IPR029044">
    <property type="entry name" value="Nucleotide-diphossugar_trans"/>
</dbReference>
<dbReference type="SUPFAM" id="SSF53448">
    <property type="entry name" value="Nucleotide-diphospho-sugar transferases"/>
    <property type="match status" value="1"/>
</dbReference>
<evidence type="ECO:0000313" key="6">
    <source>
        <dbReference type="Proteomes" id="UP000050280"/>
    </source>
</evidence>
<protein>
    <submittedName>
        <fullName evidence="5">Glycosyl transferase family 2</fullName>
    </submittedName>
</protein>
<keyword evidence="3 5" id="KW-0808">Transferase</keyword>
<organism evidence="5 6">
    <name type="scientific">Croceitalea dokdonensis DOKDO 023</name>
    <dbReference type="NCBI Taxonomy" id="1300341"/>
    <lineage>
        <taxon>Bacteria</taxon>
        <taxon>Pseudomonadati</taxon>
        <taxon>Bacteroidota</taxon>
        <taxon>Flavobacteriia</taxon>
        <taxon>Flavobacteriales</taxon>
        <taxon>Flavobacteriaceae</taxon>
        <taxon>Croceitalea</taxon>
    </lineage>
</organism>
<accession>A0A0P7AB82</accession>
<gene>
    <name evidence="5" type="ORF">I595_3520</name>
</gene>
<dbReference type="InterPro" id="IPR001173">
    <property type="entry name" value="Glyco_trans_2-like"/>
</dbReference>
<evidence type="ECO:0000259" key="4">
    <source>
        <dbReference type="Pfam" id="PF00535"/>
    </source>
</evidence>
<dbReference type="AlphaFoldDB" id="A0A0P7AB82"/>
<evidence type="ECO:0000313" key="5">
    <source>
        <dbReference type="EMBL" id="KPM30359.1"/>
    </source>
</evidence>
<sequence>MTKIAILLTCFNRKQKTLACLSALNEAIQNAPPGYHFTIYLTDDGSTDGTGEAVISRYPKINVLQGTGNLYWAGGMRHAWQTALSGNYDGFLLLNDDTLVFEQLFLEMDKADAYCLERYGKKGIYLGSTQDSQSKKMTYGGAKLTNRFLFKYHFLPPNGSYQACELGNANIMYVSKEVVEGIGILSTAFVHGVADYDYTLLAVKKGYPVLSLPEFTGFCEHDHKDIYEDYHTFPFKKRWDVLHHPLGLDFASNLNLMKRHFPLRIPFVALSAGLKLFLPTVYHKSRKHR</sequence>
<dbReference type="RefSeq" id="WP_054560476.1">
    <property type="nucleotide sequence ID" value="NZ_LDJX01000010.1"/>
</dbReference>
<evidence type="ECO:0000256" key="1">
    <source>
        <dbReference type="ARBA" id="ARBA00006739"/>
    </source>
</evidence>
<dbReference type="Pfam" id="PF00535">
    <property type="entry name" value="Glycos_transf_2"/>
    <property type="match status" value="1"/>
</dbReference>
<feature type="domain" description="Glycosyltransferase 2-like" evidence="4">
    <location>
        <begin position="6"/>
        <end position="121"/>
    </location>
</feature>
<comment type="similarity">
    <text evidence="1">Belongs to the glycosyltransferase 2 family.</text>
</comment>
<evidence type="ECO:0000256" key="2">
    <source>
        <dbReference type="ARBA" id="ARBA00022676"/>
    </source>
</evidence>